<feature type="signal peptide" evidence="1">
    <location>
        <begin position="1"/>
        <end position="22"/>
    </location>
</feature>
<proteinExistence type="predicted"/>
<protein>
    <submittedName>
        <fullName evidence="2">Uncharacterized protein</fullName>
    </submittedName>
</protein>
<dbReference type="EMBL" id="JADNRY010000316">
    <property type="protein sequence ID" value="KAF9059216.1"/>
    <property type="molecule type" value="Genomic_DNA"/>
</dbReference>
<comment type="caution">
    <text evidence="2">The sequence shown here is derived from an EMBL/GenBank/DDBJ whole genome shotgun (WGS) entry which is preliminary data.</text>
</comment>
<evidence type="ECO:0000313" key="2">
    <source>
        <dbReference type="EMBL" id="KAF9059216.1"/>
    </source>
</evidence>
<feature type="chain" id="PRO_5040468553" evidence="1">
    <location>
        <begin position="23"/>
        <end position="219"/>
    </location>
</feature>
<name>A0A9P5P9F8_9AGAR</name>
<evidence type="ECO:0000313" key="3">
    <source>
        <dbReference type="Proteomes" id="UP000772434"/>
    </source>
</evidence>
<sequence>MFFTRHSLAFVFLAVLVSPACAIPTPKALVRRDAAVRVYTVQSLAEDGIQLVKTPSKVQEDIRDFIIVIAPRFDGGQPQKGSSSMHRFQLKGGKFCDSKQHWTCVAYVFIPTEDELAQLPPHTMFGAVIARQVITGTKDHHYREFQFPQSPEAKELQDKSYLDFLTTPSIEDWVENMAKPAHNPSDTVKKAAAILLSQKQTSVKRPPRHRIWMSRMGSQ</sequence>
<reference evidence="2" key="1">
    <citation type="submission" date="2020-11" db="EMBL/GenBank/DDBJ databases">
        <authorList>
            <consortium name="DOE Joint Genome Institute"/>
            <person name="Ahrendt S."/>
            <person name="Riley R."/>
            <person name="Andreopoulos W."/>
            <person name="Labutti K."/>
            <person name="Pangilinan J."/>
            <person name="Ruiz-Duenas F.J."/>
            <person name="Barrasa J.M."/>
            <person name="Sanchez-Garcia M."/>
            <person name="Camarero S."/>
            <person name="Miyauchi S."/>
            <person name="Serrano A."/>
            <person name="Linde D."/>
            <person name="Babiker R."/>
            <person name="Drula E."/>
            <person name="Ayuso-Fernandez I."/>
            <person name="Pacheco R."/>
            <person name="Padilla G."/>
            <person name="Ferreira P."/>
            <person name="Barriuso J."/>
            <person name="Kellner H."/>
            <person name="Castanera R."/>
            <person name="Alfaro M."/>
            <person name="Ramirez L."/>
            <person name="Pisabarro A.G."/>
            <person name="Kuo A."/>
            <person name="Tritt A."/>
            <person name="Lipzen A."/>
            <person name="He G."/>
            <person name="Yan M."/>
            <person name="Ng V."/>
            <person name="Cullen D."/>
            <person name="Martin F."/>
            <person name="Rosso M.-N."/>
            <person name="Henrissat B."/>
            <person name="Hibbett D."/>
            <person name="Martinez A.T."/>
            <person name="Grigoriev I.V."/>
        </authorList>
    </citation>
    <scope>NUCLEOTIDE SEQUENCE</scope>
    <source>
        <strain evidence="2">AH 40177</strain>
    </source>
</reference>
<organism evidence="2 3">
    <name type="scientific">Rhodocollybia butyracea</name>
    <dbReference type="NCBI Taxonomy" id="206335"/>
    <lineage>
        <taxon>Eukaryota</taxon>
        <taxon>Fungi</taxon>
        <taxon>Dikarya</taxon>
        <taxon>Basidiomycota</taxon>
        <taxon>Agaricomycotina</taxon>
        <taxon>Agaricomycetes</taxon>
        <taxon>Agaricomycetidae</taxon>
        <taxon>Agaricales</taxon>
        <taxon>Marasmiineae</taxon>
        <taxon>Omphalotaceae</taxon>
        <taxon>Rhodocollybia</taxon>
    </lineage>
</organism>
<evidence type="ECO:0000256" key="1">
    <source>
        <dbReference type="SAM" id="SignalP"/>
    </source>
</evidence>
<keyword evidence="1" id="KW-0732">Signal</keyword>
<keyword evidence="3" id="KW-1185">Reference proteome</keyword>
<dbReference type="Proteomes" id="UP000772434">
    <property type="component" value="Unassembled WGS sequence"/>
</dbReference>
<accession>A0A9P5P9F8</accession>
<gene>
    <name evidence="2" type="ORF">BDP27DRAFT_1453429</name>
</gene>
<dbReference type="AlphaFoldDB" id="A0A9P5P9F8"/>